<dbReference type="Proteomes" id="UP000266861">
    <property type="component" value="Unassembled WGS sequence"/>
</dbReference>
<sequence length="68" mass="7784">MVVHNHVVIITTISTSKIFVPSFCGSSILNLSKRFMLVSSKPYSHREDHIYEVDGGVRFHYVTKMKKS</sequence>
<evidence type="ECO:0000313" key="2">
    <source>
        <dbReference type="Proteomes" id="UP000266861"/>
    </source>
</evidence>
<accession>A0A397ITY0</accession>
<name>A0A397ITY0_9GLOM</name>
<proteinExistence type="predicted"/>
<organism evidence="1 2">
    <name type="scientific">Diversispora epigaea</name>
    <dbReference type="NCBI Taxonomy" id="1348612"/>
    <lineage>
        <taxon>Eukaryota</taxon>
        <taxon>Fungi</taxon>
        <taxon>Fungi incertae sedis</taxon>
        <taxon>Mucoromycota</taxon>
        <taxon>Glomeromycotina</taxon>
        <taxon>Glomeromycetes</taxon>
        <taxon>Diversisporales</taxon>
        <taxon>Diversisporaceae</taxon>
        <taxon>Diversispora</taxon>
    </lineage>
</organism>
<gene>
    <name evidence="1" type="ORF">Glove_146g31</name>
</gene>
<dbReference type="EMBL" id="PQFF01000137">
    <property type="protein sequence ID" value="RHZ79421.1"/>
    <property type="molecule type" value="Genomic_DNA"/>
</dbReference>
<protein>
    <submittedName>
        <fullName evidence="1">Uncharacterized protein</fullName>
    </submittedName>
</protein>
<keyword evidence="2" id="KW-1185">Reference proteome</keyword>
<comment type="caution">
    <text evidence="1">The sequence shown here is derived from an EMBL/GenBank/DDBJ whole genome shotgun (WGS) entry which is preliminary data.</text>
</comment>
<reference evidence="1 2" key="1">
    <citation type="submission" date="2018-08" db="EMBL/GenBank/DDBJ databases">
        <title>Genome and evolution of the arbuscular mycorrhizal fungus Diversispora epigaea (formerly Glomus versiforme) and its bacterial endosymbionts.</title>
        <authorList>
            <person name="Sun X."/>
            <person name="Fei Z."/>
            <person name="Harrison M."/>
        </authorList>
    </citation>
    <scope>NUCLEOTIDE SEQUENCE [LARGE SCALE GENOMIC DNA]</scope>
    <source>
        <strain evidence="1 2">IT104</strain>
    </source>
</reference>
<evidence type="ECO:0000313" key="1">
    <source>
        <dbReference type="EMBL" id="RHZ79421.1"/>
    </source>
</evidence>
<dbReference type="AlphaFoldDB" id="A0A397ITY0"/>